<organism evidence="4 5">
    <name type="scientific">Gnathostoma spinigerum</name>
    <dbReference type="NCBI Taxonomy" id="75299"/>
    <lineage>
        <taxon>Eukaryota</taxon>
        <taxon>Metazoa</taxon>
        <taxon>Ecdysozoa</taxon>
        <taxon>Nematoda</taxon>
        <taxon>Chromadorea</taxon>
        <taxon>Rhabditida</taxon>
        <taxon>Spirurina</taxon>
        <taxon>Gnathostomatomorpha</taxon>
        <taxon>Gnathostomatoidea</taxon>
        <taxon>Gnathostomatidae</taxon>
        <taxon>Gnathostoma</taxon>
    </lineage>
</organism>
<dbReference type="SUPFAM" id="SSF52833">
    <property type="entry name" value="Thioredoxin-like"/>
    <property type="match status" value="1"/>
</dbReference>
<evidence type="ECO:0000256" key="1">
    <source>
        <dbReference type="ARBA" id="ARBA00022729"/>
    </source>
</evidence>
<evidence type="ECO:0000259" key="3">
    <source>
        <dbReference type="Pfam" id="PF03190"/>
    </source>
</evidence>
<feature type="domain" description="Spermatogenesis-associated protein 20-like TRX" evidence="3">
    <location>
        <begin position="39"/>
        <end position="74"/>
    </location>
</feature>
<dbReference type="PANTHER" id="PTHR15337">
    <property type="entry name" value="ANTERIOR GRADIENT PROTEIN-RELATED"/>
    <property type="match status" value="1"/>
</dbReference>
<reference evidence="4 5" key="1">
    <citation type="submission" date="2024-08" db="EMBL/GenBank/DDBJ databases">
        <title>Gnathostoma spinigerum genome.</title>
        <authorList>
            <person name="Gonzalez-Bertolin B."/>
            <person name="Monzon S."/>
            <person name="Zaballos A."/>
            <person name="Jimenez P."/>
            <person name="Dekumyoy P."/>
            <person name="Varona S."/>
            <person name="Cuesta I."/>
            <person name="Sumanam S."/>
            <person name="Adisakwattana P."/>
            <person name="Gasser R.B."/>
            <person name="Hernandez-Gonzalez A."/>
            <person name="Young N.D."/>
            <person name="Perteguer M.J."/>
        </authorList>
    </citation>
    <scope>NUCLEOTIDE SEQUENCE [LARGE SCALE GENOMIC DNA]</scope>
    <source>
        <strain evidence="4">AL3</strain>
        <tissue evidence="4">Liver</tissue>
    </source>
</reference>
<dbReference type="InterPro" id="IPR051099">
    <property type="entry name" value="AGR/TXD"/>
</dbReference>
<evidence type="ECO:0000313" key="5">
    <source>
        <dbReference type="Proteomes" id="UP001608902"/>
    </source>
</evidence>
<evidence type="ECO:0000256" key="2">
    <source>
        <dbReference type="SAM" id="SignalP"/>
    </source>
</evidence>
<dbReference type="Gene3D" id="3.40.30.10">
    <property type="entry name" value="Glutaredoxin"/>
    <property type="match status" value="1"/>
</dbReference>
<dbReference type="PANTHER" id="PTHR15337:SF23">
    <property type="entry name" value="THIOREDOXIN DOMAIN-CONTAINING PROTEIN"/>
    <property type="match status" value="1"/>
</dbReference>
<protein>
    <recommendedName>
        <fullName evidence="3">Spermatogenesis-associated protein 20-like TRX domain-containing protein</fullName>
    </recommendedName>
</protein>
<feature type="chain" id="PRO_5044846753" description="Spermatogenesis-associated protein 20-like TRX domain-containing protein" evidence="2">
    <location>
        <begin position="23"/>
        <end position="89"/>
    </location>
</feature>
<dbReference type="Pfam" id="PF03190">
    <property type="entry name" value="Thioredox_DsbH"/>
    <property type="match status" value="1"/>
</dbReference>
<keyword evidence="1 2" id="KW-0732">Signal</keyword>
<comment type="caution">
    <text evidence="4">The sequence shown here is derived from an EMBL/GenBank/DDBJ whole genome shotgun (WGS) entry which is preliminary data.</text>
</comment>
<sequence>MLLSQFVSILTLLYIQLQDVHCKVDITKMIENPLAHGFGDDIDWVKWDDAIETALDQNKPIFLLIHKSWCHACKGQFGCILLILNWFCL</sequence>
<accession>A0ABD6EAN8</accession>
<dbReference type="AlphaFoldDB" id="A0ABD6EAN8"/>
<dbReference type="InterPro" id="IPR036249">
    <property type="entry name" value="Thioredoxin-like_sf"/>
</dbReference>
<name>A0ABD6EAN8_9BILA</name>
<keyword evidence="5" id="KW-1185">Reference proteome</keyword>
<evidence type="ECO:0000313" key="4">
    <source>
        <dbReference type="EMBL" id="MFH4974486.1"/>
    </source>
</evidence>
<dbReference type="Proteomes" id="UP001608902">
    <property type="component" value="Unassembled WGS sequence"/>
</dbReference>
<gene>
    <name evidence="4" type="ORF">AB6A40_001195</name>
</gene>
<dbReference type="EMBL" id="JBGFUD010000417">
    <property type="protein sequence ID" value="MFH4974486.1"/>
    <property type="molecule type" value="Genomic_DNA"/>
</dbReference>
<dbReference type="InterPro" id="IPR004879">
    <property type="entry name" value="Ssp411-like_TRX"/>
</dbReference>
<feature type="signal peptide" evidence="2">
    <location>
        <begin position="1"/>
        <end position="22"/>
    </location>
</feature>
<proteinExistence type="predicted"/>